<evidence type="ECO:0000313" key="1">
    <source>
        <dbReference type="EMBL" id="KAI4467749.1"/>
    </source>
</evidence>
<name>A0ACB9TM78_HOLOL</name>
<organism evidence="1 2">
    <name type="scientific">Holotrichia oblita</name>
    <name type="common">Chafer beetle</name>
    <dbReference type="NCBI Taxonomy" id="644536"/>
    <lineage>
        <taxon>Eukaryota</taxon>
        <taxon>Metazoa</taxon>
        <taxon>Ecdysozoa</taxon>
        <taxon>Arthropoda</taxon>
        <taxon>Hexapoda</taxon>
        <taxon>Insecta</taxon>
        <taxon>Pterygota</taxon>
        <taxon>Neoptera</taxon>
        <taxon>Endopterygota</taxon>
        <taxon>Coleoptera</taxon>
        <taxon>Polyphaga</taxon>
        <taxon>Scarabaeiformia</taxon>
        <taxon>Scarabaeidae</taxon>
        <taxon>Melolonthinae</taxon>
        <taxon>Holotrichia</taxon>
    </lineage>
</organism>
<reference evidence="1" key="1">
    <citation type="submission" date="2022-04" db="EMBL/GenBank/DDBJ databases">
        <title>Chromosome-scale genome assembly of Holotrichia oblita Faldermann.</title>
        <authorList>
            <person name="Rongchong L."/>
        </authorList>
    </citation>
    <scope>NUCLEOTIDE SEQUENCE</scope>
    <source>
        <strain evidence="1">81SQS9</strain>
    </source>
</reference>
<comment type="caution">
    <text evidence="1">The sequence shown here is derived from an EMBL/GenBank/DDBJ whole genome shotgun (WGS) entry which is preliminary data.</text>
</comment>
<dbReference type="Proteomes" id="UP001056778">
    <property type="component" value="Chromosome 2"/>
</dbReference>
<evidence type="ECO:0000313" key="2">
    <source>
        <dbReference type="Proteomes" id="UP001056778"/>
    </source>
</evidence>
<sequence>MNEGSRGSAASSTTSQNHILSKINSNFRPALIQECLKLNLTNSKTKISNDAVDLMNKIAKILTIEALMRATSLAKSEGKPYVHLDHVELILPQLMLDFP</sequence>
<gene>
    <name evidence="1" type="ORF">MML48_2g00001068</name>
</gene>
<keyword evidence="2" id="KW-1185">Reference proteome</keyword>
<proteinExistence type="predicted"/>
<protein>
    <submittedName>
        <fullName evidence="1">Centromere protein x</fullName>
    </submittedName>
</protein>
<dbReference type="EMBL" id="CM043016">
    <property type="protein sequence ID" value="KAI4467749.1"/>
    <property type="molecule type" value="Genomic_DNA"/>
</dbReference>
<accession>A0ACB9TM78</accession>